<dbReference type="OrthoDB" id="3492129at2759"/>
<gene>
    <name evidence="2" type="ORF">GQ602_002353</name>
</gene>
<dbReference type="EMBL" id="JAACLJ010000002">
    <property type="protein sequence ID" value="KAF4592054.1"/>
    <property type="molecule type" value="Genomic_DNA"/>
</dbReference>
<organism evidence="2 3">
    <name type="scientific">Ophiocordyceps camponoti-floridani</name>
    <dbReference type="NCBI Taxonomy" id="2030778"/>
    <lineage>
        <taxon>Eukaryota</taxon>
        <taxon>Fungi</taxon>
        <taxon>Dikarya</taxon>
        <taxon>Ascomycota</taxon>
        <taxon>Pezizomycotina</taxon>
        <taxon>Sordariomycetes</taxon>
        <taxon>Hypocreomycetidae</taxon>
        <taxon>Hypocreales</taxon>
        <taxon>Ophiocordycipitaceae</taxon>
        <taxon>Ophiocordyceps</taxon>
    </lineage>
</organism>
<protein>
    <submittedName>
        <fullName evidence="2">Uncharacterized protein</fullName>
    </submittedName>
</protein>
<feature type="region of interest" description="Disordered" evidence="1">
    <location>
        <begin position="227"/>
        <end position="246"/>
    </location>
</feature>
<comment type="caution">
    <text evidence="2">The sequence shown here is derived from an EMBL/GenBank/DDBJ whole genome shotgun (WGS) entry which is preliminary data.</text>
</comment>
<evidence type="ECO:0000256" key="1">
    <source>
        <dbReference type="SAM" id="MobiDB-lite"/>
    </source>
</evidence>
<sequence>MKVSKPRKPRPAIDPIRTDVEYCGKQAWVLTPSRCQLCSASPRSAQSRSGMASPASRRHGTPVDTKWYRAVDDMLTPLIKSDQAEPGDEKDGSRSALACNPRDDERLLAPPLTPTARLVLQFQRFRVGLWQRGQRDFGKIDDKTVFVMPMALRQPFSGTDADRLLISAVIHSQGRKSMGIRREFDLRQLRATVPEPLPSPRTPNFDRKLLLAAASSEQWMVSPSTPVARRPSVVGAPSTGGESQTNPVAIHRPYARAHLPVLASILMSDLVHYGDKIDLPMPHPRVWTETAAFVYTGEETLLTDEVKQNIRYLGGKV</sequence>
<dbReference type="AlphaFoldDB" id="A0A8H4QAB3"/>
<name>A0A8H4QAB3_9HYPO</name>
<feature type="region of interest" description="Disordered" evidence="1">
    <location>
        <begin position="79"/>
        <end position="108"/>
    </location>
</feature>
<reference evidence="2 3" key="1">
    <citation type="journal article" date="2020" name="G3 (Bethesda)">
        <title>Genetic Underpinnings of Host Manipulation by Ophiocordyceps as Revealed by Comparative Transcriptomics.</title>
        <authorList>
            <person name="Will I."/>
            <person name="Das B."/>
            <person name="Trinh T."/>
            <person name="Brachmann A."/>
            <person name="Ohm R.A."/>
            <person name="de Bekker C."/>
        </authorList>
    </citation>
    <scope>NUCLEOTIDE SEQUENCE [LARGE SCALE GENOMIC DNA]</scope>
    <source>
        <strain evidence="2 3">EC05</strain>
    </source>
</reference>
<dbReference type="Proteomes" id="UP000562929">
    <property type="component" value="Unassembled WGS sequence"/>
</dbReference>
<evidence type="ECO:0000313" key="3">
    <source>
        <dbReference type="Proteomes" id="UP000562929"/>
    </source>
</evidence>
<keyword evidence="3" id="KW-1185">Reference proteome</keyword>
<evidence type="ECO:0000313" key="2">
    <source>
        <dbReference type="EMBL" id="KAF4592054.1"/>
    </source>
</evidence>
<proteinExistence type="predicted"/>
<feature type="region of interest" description="Disordered" evidence="1">
    <location>
        <begin position="41"/>
        <end position="61"/>
    </location>
</feature>
<accession>A0A8H4QAB3</accession>
<feature type="compositionally biased region" description="Polar residues" evidence="1">
    <location>
        <begin position="41"/>
        <end position="50"/>
    </location>
</feature>